<reference evidence="1 2" key="1">
    <citation type="submission" date="2017-11" db="EMBL/GenBank/DDBJ databases">
        <title>Draft genome sequence of magnetotactic bacterium Magnetospirillum kuznetsovii LBB-42.</title>
        <authorList>
            <person name="Grouzdev D.S."/>
            <person name="Rysina M.S."/>
            <person name="Baslerov R.V."/>
            <person name="Koziaeva V."/>
        </authorList>
    </citation>
    <scope>NUCLEOTIDE SEQUENCE [LARGE SCALE GENOMIC DNA]</scope>
    <source>
        <strain evidence="1 2">LBB-42</strain>
    </source>
</reference>
<keyword evidence="2" id="KW-1185">Reference proteome</keyword>
<evidence type="ECO:0000313" key="1">
    <source>
        <dbReference type="EMBL" id="RAU22123.1"/>
    </source>
</evidence>
<sequence>METKMSYPLFDSGYTLWAADIESRLKEQLGESARSLGIDHRLLLHSYYTGYSVTAALALISSRHGLDAFA</sequence>
<name>A0A364NYJ6_9PROT</name>
<proteinExistence type="predicted"/>
<comment type="caution">
    <text evidence="1">The sequence shown here is derived from an EMBL/GenBank/DDBJ whole genome shotgun (WGS) entry which is preliminary data.</text>
</comment>
<evidence type="ECO:0000313" key="2">
    <source>
        <dbReference type="Proteomes" id="UP000251075"/>
    </source>
</evidence>
<protein>
    <submittedName>
        <fullName evidence="1">Uncharacterized protein</fullName>
    </submittedName>
</protein>
<dbReference type="AlphaFoldDB" id="A0A364NYJ6"/>
<organism evidence="1 2">
    <name type="scientific">Paramagnetospirillum kuznetsovii</name>
    <dbReference type="NCBI Taxonomy" id="2053833"/>
    <lineage>
        <taxon>Bacteria</taxon>
        <taxon>Pseudomonadati</taxon>
        <taxon>Pseudomonadota</taxon>
        <taxon>Alphaproteobacteria</taxon>
        <taxon>Rhodospirillales</taxon>
        <taxon>Magnetospirillaceae</taxon>
        <taxon>Paramagnetospirillum</taxon>
    </lineage>
</organism>
<dbReference type="Proteomes" id="UP000251075">
    <property type="component" value="Unassembled WGS sequence"/>
</dbReference>
<dbReference type="EMBL" id="PGTO01000006">
    <property type="protein sequence ID" value="RAU22123.1"/>
    <property type="molecule type" value="Genomic_DNA"/>
</dbReference>
<gene>
    <name evidence="1" type="ORF">CU669_10640</name>
</gene>
<accession>A0A364NYJ6</accession>